<dbReference type="InterPro" id="IPR008313">
    <property type="entry name" value="GH125"/>
</dbReference>
<evidence type="ECO:0000313" key="2">
    <source>
        <dbReference type="Proteomes" id="UP000316270"/>
    </source>
</evidence>
<dbReference type="PIRSF" id="PIRSF028846">
    <property type="entry name" value="UCP028846"/>
    <property type="match status" value="1"/>
</dbReference>
<dbReference type="PANTHER" id="PTHR31047:SF0">
    <property type="entry name" value="MEIOTICALLY UP-REGULATED GENE 157 PROTEIN"/>
    <property type="match status" value="1"/>
</dbReference>
<keyword evidence="2" id="KW-1185">Reference proteome</keyword>
<reference evidence="1 2" key="1">
    <citation type="submission" date="2019-07" db="EMBL/GenBank/DDBJ databases">
        <title>Finished genome of Venturia effusa.</title>
        <authorList>
            <person name="Young C.A."/>
            <person name="Cox M.P."/>
            <person name="Ganley A.R.D."/>
            <person name="David W.J."/>
        </authorList>
    </citation>
    <scope>NUCLEOTIDE SEQUENCE [LARGE SCALE GENOMIC DNA]</scope>
    <source>
        <strain evidence="2">albino</strain>
    </source>
</reference>
<organism evidence="1 2">
    <name type="scientific">Venturia effusa</name>
    <dbReference type="NCBI Taxonomy" id="50376"/>
    <lineage>
        <taxon>Eukaryota</taxon>
        <taxon>Fungi</taxon>
        <taxon>Dikarya</taxon>
        <taxon>Ascomycota</taxon>
        <taxon>Pezizomycotina</taxon>
        <taxon>Dothideomycetes</taxon>
        <taxon>Pleosporomycetidae</taxon>
        <taxon>Venturiales</taxon>
        <taxon>Venturiaceae</taxon>
        <taxon>Venturia</taxon>
    </lineage>
</organism>
<evidence type="ECO:0000313" key="1">
    <source>
        <dbReference type="EMBL" id="QDS73151.1"/>
    </source>
</evidence>
<dbReference type="STRING" id="50376.A0A517LBY8"/>
<dbReference type="InterPro" id="IPR012341">
    <property type="entry name" value="6hp_glycosidase-like_sf"/>
</dbReference>
<gene>
    <name evidence="1" type="ORF">FKW77_001943</name>
</gene>
<accession>A0A517LBY8</accession>
<dbReference type="AlphaFoldDB" id="A0A517LBY8"/>
<dbReference type="OrthoDB" id="7771656at2759"/>
<dbReference type="Proteomes" id="UP000316270">
    <property type="component" value="Chromosome 9"/>
</dbReference>
<dbReference type="SUPFAM" id="SSF48208">
    <property type="entry name" value="Six-hairpin glycosidases"/>
    <property type="match status" value="1"/>
</dbReference>
<dbReference type="GO" id="GO:0003824">
    <property type="term" value="F:catalytic activity"/>
    <property type="evidence" value="ECO:0007669"/>
    <property type="project" value="UniProtKB-ARBA"/>
</dbReference>
<evidence type="ECO:0008006" key="3">
    <source>
        <dbReference type="Google" id="ProtNLM"/>
    </source>
</evidence>
<dbReference type="Gene3D" id="1.50.10.10">
    <property type="match status" value="1"/>
</dbReference>
<proteinExistence type="predicted"/>
<protein>
    <recommendedName>
        <fullName evidence="3">Glycoside hydrolase family 125 protein</fullName>
    </recommendedName>
</protein>
<dbReference type="GO" id="GO:0005975">
    <property type="term" value="P:carbohydrate metabolic process"/>
    <property type="evidence" value="ECO:0007669"/>
    <property type="project" value="InterPro"/>
</dbReference>
<dbReference type="Pfam" id="PF06824">
    <property type="entry name" value="Glyco_hydro_125"/>
    <property type="match status" value="1"/>
</dbReference>
<dbReference type="InterPro" id="IPR008928">
    <property type="entry name" value="6-hairpin_glycosidase_sf"/>
</dbReference>
<dbReference type="EMBL" id="CP042193">
    <property type="protein sequence ID" value="QDS73151.1"/>
    <property type="molecule type" value="Genomic_DNA"/>
</dbReference>
<dbReference type="SMART" id="SM01149">
    <property type="entry name" value="DUF1237"/>
    <property type="match status" value="1"/>
</dbReference>
<name>A0A517LBY8_9PEZI</name>
<sequence length="530" mass="59552">MAVAPLAEDMYEEQMYREACPDYKQYSMYPHRPFSDGPLELPYQRPHKYCRTFQSEAVEKVIRDMNEKILDKDLARIFENAFPNTLDTTVRWHVDGITPPVPGDGSQTSMHMFVDERWEGAQSFIVTGDINAEWLRDSTNQLAQYQALTKKDKKLERLILGAVNTQAEFVIENPYCNAFQPPPPSGLPPTGDGENDNVHPGYEPSFVFECKYEVDSLAAFLSLSNQFWSSSGSTQHLTARWYRALDSVLRTIDSQTLSTFDGYGSYMRNEYTFQRKTDIGTETLSLGGVGNPLNNGTGLIRSAFRPSDDATIFGFFIPGNAMMAVELTRTAKMLEGAGNMKAARELASRGEKLTKAVWDHGVINHPVYGKVFAYEIDGYGSQLLMDDANLPSLLSLPLLGFCKSDNEVYQNTRKMILNRLGNPYFLQGYEFEGIGGPHIGLQNAWPMSLLVQTMTSDNDKEIGRLLEMVKNVSRLGLIHESVHVNVPGGEQYSRSWFAWANSVFAKTILDLAKRKPHLLFGQGAKAYTLE</sequence>
<dbReference type="PANTHER" id="PTHR31047">
    <property type="entry name" value="MEIOTICALLY UP-REGULATED GENE 157 PROTEIN"/>
    <property type="match status" value="1"/>
</dbReference>